<gene>
    <name evidence="6" type="ORF">GCM10008955_13700</name>
</gene>
<accession>A0ABQ2ETS0</accession>
<dbReference type="PANTHER" id="PTHR43410:SF1">
    <property type="entry name" value="NITRIC OXIDE SYNTHASE"/>
    <property type="match status" value="1"/>
</dbReference>
<protein>
    <recommendedName>
        <fullName evidence="5">Nitric oxide synthase (NOS) domain-containing protein</fullName>
    </recommendedName>
</protein>
<feature type="domain" description="Nitric oxide synthase (NOS)" evidence="5">
    <location>
        <begin position="60"/>
        <end position="67"/>
    </location>
</feature>
<organism evidence="6 7">
    <name type="scientific">Deinococcus malanensis</name>
    <dbReference type="NCBI Taxonomy" id="1706855"/>
    <lineage>
        <taxon>Bacteria</taxon>
        <taxon>Thermotogati</taxon>
        <taxon>Deinococcota</taxon>
        <taxon>Deinococci</taxon>
        <taxon>Deinococcales</taxon>
        <taxon>Deinococcaceae</taxon>
        <taxon>Deinococcus</taxon>
    </lineage>
</organism>
<evidence type="ECO:0000256" key="4">
    <source>
        <dbReference type="ARBA" id="ARBA00023004"/>
    </source>
</evidence>
<dbReference type="Gene3D" id="3.90.340.10">
    <property type="entry name" value="Nitric Oxide Synthase, Chain A, domain 1"/>
    <property type="match status" value="1"/>
</dbReference>
<keyword evidence="1" id="KW-0349">Heme</keyword>
<evidence type="ECO:0000256" key="3">
    <source>
        <dbReference type="ARBA" id="ARBA00023002"/>
    </source>
</evidence>
<sequence length="140" mass="15891">MEARVLQPPNVEAEHFLRQFHAENQRSGVESRLAGWTQDPVLTEEELAYGARVAWRNSIRCIGRLPWTALQLRDRRHVSRPAEVFAELIAHLNLAFAGGRVRPVISVFGPGVRIVNDQLLRYAGYLQPDGTVLVTPRTWL</sequence>
<dbReference type="Pfam" id="PF02898">
    <property type="entry name" value="NO_synthase"/>
    <property type="match status" value="1"/>
</dbReference>
<dbReference type="PROSITE" id="PS60001">
    <property type="entry name" value="NOS"/>
    <property type="match status" value="1"/>
</dbReference>
<proteinExistence type="predicted"/>
<evidence type="ECO:0000256" key="1">
    <source>
        <dbReference type="ARBA" id="ARBA00022617"/>
    </source>
</evidence>
<dbReference type="Proteomes" id="UP000647587">
    <property type="component" value="Unassembled WGS sequence"/>
</dbReference>
<evidence type="ECO:0000313" key="6">
    <source>
        <dbReference type="EMBL" id="GGK21498.1"/>
    </source>
</evidence>
<evidence type="ECO:0000259" key="5">
    <source>
        <dbReference type="PROSITE" id="PS60001"/>
    </source>
</evidence>
<dbReference type="InterPro" id="IPR036119">
    <property type="entry name" value="NOS_N_sf"/>
</dbReference>
<dbReference type="PANTHER" id="PTHR43410">
    <property type="entry name" value="NITRIC OXIDE SYNTHASE OXYGENASE"/>
    <property type="match status" value="1"/>
</dbReference>
<reference evidence="7" key="1">
    <citation type="journal article" date="2019" name="Int. J. Syst. Evol. Microbiol.">
        <title>The Global Catalogue of Microorganisms (GCM) 10K type strain sequencing project: providing services to taxonomists for standard genome sequencing and annotation.</title>
        <authorList>
            <consortium name="The Broad Institute Genomics Platform"/>
            <consortium name="The Broad Institute Genome Sequencing Center for Infectious Disease"/>
            <person name="Wu L."/>
            <person name="Ma J."/>
        </authorList>
    </citation>
    <scope>NUCLEOTIDE SEQUENCE [LARGE SCALE GENOMIC DNA]</scope>
    <source>
        <strain evidence="7">JCM 30331</strain>
    </source>
</reference>
<dbReference type="InterPro" id="IPR004030">
    <property type="entry name" value="NOS_N"/>
</dbReference>
<evidence type="ECO:0000256" key="2">
    <source>
        <dbReference type="ARBA" id="ARBA00022723"/>
    </source>
</evidence>
<name>A0ABQ2ETS0_9DEIO</name>
<comment type="caution">
    <text evidence="6">The sequence shown here is derived from an EMBL/GenBank/DDBJ whole genome shotgun (WGS) entry which is preliminary data.</text>
</comment>
<keyword evidence="2" id="KW-0479">Metal-binding</keyword>
<evidence type="ECO:0000313" key="7">
    <source>
        <dbReference type="Proteomes" id="UP000647587"/>
    </source>
</evidence>
<keyword evidence="3" id="KW-0560">Oxidoreductase</keyword>
<dbReference type="InterPro" id="IPR050607">
    <property type="entry name" value="NOS"/>
</dbReference>
<dbReference type="InterPro" id="IPR044943">
    <property type="entry name" value="NOS_dom_1"/>
</dbReference>
<dbReference type="EMBL" id="BMPP01000004">
    <property type="protein sequence ID" value="GGK21498.1"/>
    <property type="molecule type" value="Genomic_DNA"/>
</dbReference>
<keyword evidence="4" id="KW-0408">Iron</keyword>
<keyword evidence="7" id="KW-1185">Reference proteome</keyword>
<dbReference type="SUPFAM" id="SSF56512">
    <property type="entry name" value="Nitric oxide (NO) synthase oxygenase domain"/>
    <property type="match status" value="1"/>
</dbReference>